<organism evidence="1 2">
    <name type="scientific">Coemansia nantahalensis</name>
    <dbReference type="NCBI Taxonomy" id="2789366"/>
    <lineage>
        <taxon>Eukaryota</taxon>
        <taxon>Fungi</taxon>
        <taxon>Fungi incertae sedis</taxon>
        <taxon>Zoopagomycota</taxon>
        <taxon>Kickxellomycotina</taxon>
        <taxon>Kickxellomycetes</taxon>
        <taxon>Kickxellales</taxon>
        <taxon>Kickxellaceae</taxon>
        <taxon>Coemansia</taxon>
    </lineage>
</organism>
<dbReference type="EMBL" id="JANBUJ010002177">
    <property type="protein sequence ID" value="KAJ2764929.1"/>
    <property type="molecule type" value="Genomic_DNA"/>
</dbReference>
<evidence type="ECO:0000313" key="1">
    <source>
        <dbReference type="EMBL" id="KAJ2764929.1"/>
    </source>
</evidence>
<protein>
    <submittedName>
        <fullName evidence="1">Uncharacterized protein</fullName>
    </submittedName>
</protein>
<comment type="caution">
    <text evidence="1">The sequence shown here is derived from an EMBL/GenBank/DDBJ whole genome shotgun (WGS) entry which is preliminary data.</text>
</comment>
<accession>A0ACC1JQ56</accession>
<evidence type="ECO:0000313" key="2">
    <source>
        <dbReference type="Proteomes" id="UP001140234"/>
    </source>
</evidence>
<reference evidence="1" key="1">
    <citation type="submission" date="2022-07" db="EMBL/GenBank/DDBJ databases">
        <title>Phylogenomic reconstructions and comparative analyses of Kickxellomycotina fungi.</title>
        <authorList>
            <person name="Reynolds N.K."/>
            <person name="Stajich J.E."/>
            <person name="Barry K."/>
            <person name="Grigoriev I.V."/>
            <person name="Crous P."/>
            <person name="Smith M.E."/>
        </authorList>
    </citation>
    <scope>NUCLEOTIDE SEQUENCE</scope>
    <source>
        <strain evidence="1">CBS 109366</strain>
    </source>
</reference>
<dbReference type="Proteomes" id="UP001140234">
    <property type="component" value="Unassembled WGS sequence"/>
</dbReference>
<sequence>MPTIIAVATAVPVGTILILVMLFFAYKWWRKRQNMRNWDPKSEVANIDRIRIIEELNGPTSAPNPHLSTPPAYFDLEFRSTFEPAGKA</sequence>
<gene>
    <name evidence="1" type="ORF">IWQ57_004981</name>
</gene>
<proteinExistence type="predicted"/>
<name>A0ACC1JQ56_9FUNG</name>
<keyword evidence="2" id="KW-1185">Reference proteome</keyword>